<dbReference type="CDD" id="cd05387">
    <property type="entry name" value="BY-kinase"/>
    <property type="match status" value="1"/>
</dbReference>
<dbReference type="NCBIfam" id="TIGR01007">
    <property type="entry name" value="eps_fam"/>
    <property type="match status" value="1"/>
</dbReference>
<evidence type="ECO:0000256" key="8">
    <source>
        <dbReference type="ARBA" id="ARBA00022692"/>
    </source>
</evidence>
<evidence type="ECO:0000256" key="12">
    <source>
        <dbReference type="ARBA" id="ARBA00022989"/>
    </source>
</evidence>
<dbReference type="Pfam" id="PF13807">
    <property type="entry name" value="GNVR"/>
    <property type="match status" value="1"/>
</dbReference>
<dbReference type="PANTHER" id="PTHR32309:SF13">
    <property type="entry name" value="FERRIC ENTEROBACTIN TRANSPORT PROTEIN FEPE"/>
    <property type="match status" value="1"/>
</dbReference>
<dbReference type="GO" id="GO:0005524">
    <property type="term" value="F:ATP binding"/>
    <property type="evidence" value="ECO:0007669"/>
    <property type="project" value="UniProtKB-KW"/>
</dbReference>
<evidence type="ECO:0000256" key="9">
    <source>
        <dbReference type="ARBA" id="ARBA00022741"/>
    </source>
</evidence>
<evidence type="ECO:0000256" key="11">
    <source>
        <dbReference type="ARBA" id="ARBA00022840"/>
    </source>
</evidence>
<dbReference type="InterPro" id="IPR005702">
    <property type="entry name" value="Wzc-like_C"/>
</dbReference>
<dbReference type="GO" id="GO:0005886">
    <property type="term" value="C:plasma membrane"/>
    <property type="evidence" value="ECO:0007669"/>
    <property type="project" value="UniProtKB-SubCell"/>
</dbReference>
<comment type="subcellular location">
    <subcellularLocation>
        <location evidence="1">Cell inner membrane</location>
        <topology evidence="1">Multi-pass membrane protein</topology>
    </subcellularLocation>
</comment>
<evidence type="ECO:0000256" key="6">
    <source>
        <dbReference type="ARBA" id="ARBA00022519"/>
    </source>
</evidence>
<evidence type="ECO:0000256" key="4">
    <source>
        <dbReference type="ARBA" id="ARBA00011903"/>
    </source>
</evidence>
<dbReference type="GO" id="GO:0004715">
    <property type="term" value="F:non-membrane spanning protein tyrosine kinase activity"/>
    <property type="evidence" value="ECO:0007669"/>
    <property type="project" value="UniProtKB-EC"/>
</dbReference>
<dbReference type="PANTHER" id="PTHR32309">
    <property type="entry name" value="TYROSINE-PROTEIN KINASE"/>
    <property type="match status" value="1"/>
</dbReference>
<evidence type="ECO:0000256" key="13">
    <source>
        <dbReference type="ARBA" id="ARBA00023136"/>
    </source>
</evidence>
<proteinExistence type="inferred from homology"/>
<dbReference type="EMBL" id="JADIMQ010000026">
    <property type="protein sequence ID" value="MBO8447987.1"/>
    <property type="molecule type" value="Genomic_DNA"/>
</dbReference>
<accession>A0A9D9EHD6</accession>
<evidence type="ECO:0000256" key="15">
    <source>
        <dbReference type="ARBA" id="ARBA00051245"/>
    </source>
</evidence>
<dbReference type="Proteomes" id="UP000810252">
    <property type="component" value="Unassembled WGS sequence"/>
</dbReference>
<keyword evidence="11" id="KW-0067">ATP-binding</keyword>
<keyword evidence="7 20" id="KW-0808">Transferase</keyword>
<dbReference type="InterPro" id="IPR027417">
    <property type="entry name" value="P-loop_NTPase"/>
</dbReference>
<evidence type="ECO:0000256" key="3">
    <source>
        <dbReference type="ARBA" id="ARBA00008883"/>
    </source>
</evidence>
<keyword evidence="10" id="KW-0418">Kinase</keyword>
<dbReference type="InterPro" id="IPR025669">
    <property type="entry name" value="AAA_dom"/>
</dbReference>
<dbReference type="Pfam" id="PF02706">
    <property type="entry name" value="Wzz"/>
    <property type="match status" value="1"/>
</dbReference>
<comment type="caution">
    <text evidence="20">The sequence shown here is derived from an EMBL/GenBank/DDBJ whole genome shotgun (WGS) entry which is preliminary data.</text>
</comment>
<evidence type="ECO:0000259" key="18">
    <source>
        <dbReference type="Pfam" id="PF13614"/>
    </source>
</evidence>
<dbReference type="InterPro" id="IPR050445">
    <property type="entry name" value="Bact_polysacc_biosynth/exp"/>
</dbReference>
<feature type="transmembrane region" description="Helical" evidence="16">
    <location>
        <begin position="34"/>
        <end position="53"/>
    </location>
</feature>
<dbReference type="InterPro" id="IPR003856">
    <property type="entry name" value="LPS_length_determ_N"/>
</dbReference>
<keyword evidence="5" id="KW-1003">Cell membrane</keyword>
<feature type="domain" description="Polysaccharide chain length determinant N-terminal" evidence="17">
    <location>
        <begin position="20"/>
        <end position="116"/>
    </location>
</feature>
<evidence type="ECO:0000259" key="17">
    <source>
        <dbReference type="Pfam" id="PF02706"/>
    </source>
</evidence>
<feature type="domain" description="AAA" evidence="18">
    <location>
        <begin position="599"/>
        <end position="720"/>
    </location>
</feature>
<evidence type="ECO:0000256" key="1">
    <source>
        <dbReference type="ARBA" id="ARBA00004429"/>
    </source>
</evidence>
<evidence type="ECO:0000313" key="21">
    <source>
        <dbReference type="Proteomes" id="UP000810252"/>
    </source>
</evidence>
<dbReference type="InterPro" id="IPR032807">
    <property type="entry name" value="GNVR"/>
</dbReference>
<dbReference type="SUPFAM" id="SSF52540">
    <property type="entry name" value="P-loop containing nucleoside triphosphate hydrolases"/>
    <property type="match status" value="1"/>
</dbReference>
<evidence type="ECO:0000259" key="19">
    <source>
        <dbReference type="Pfam" id="PF13807"/>
    </source>
</evidence>
<evidence type="ECO:0000256" key="5">
    <source>
        <dbReference type="ARBA" id="ARBA00022475"/>
    </source>
</evidence>
<keyword evidence="14" id="KW-0829">Tyrosine-protein kinase</keyword>
<sequence length="799" mass="90389">MENNTVNSNNTVSRDSRNEDSIDLRYIVDVVWDLKYWIILSVFLFLAAGYIYLKFKTPQYTRSATVLITNDRMTGGAGLEMQLLSDITGMRANGIIQNEIYILKSRPLMQDVVEDLSLNVRYFHKDNFMRTREIYKFSPVAFSLVSGSSVNRYPSVVMEFDVNRDTLSYTIRKLTFVATAQDARHPVRKEFRNRTYNFGDAVNLPDNNVAVISRTAYASGLEPGRYRVVFTSPKKMAKYYSSALSAGTTDYRERSSVISLSIQDNIPLRADDILNTLIAQYNEDTREFLSLSTSNTLDFIDERLSILETQLGDIESEVRNYKTDNTLVDFMLQSESIIKKGSEYEAQITQLGIQLQFLDMIRDYLQDDGNEFSLLPANIGIEDQGLTTVINDYNSVVIERRRLMLGASESNPRIQALTAQIQDMRKAILLSINQLREAYQYRYDVVMKEALSDRDKMAEIPNQQLDMAKIERQQMIVEPLYVLLRQKKEEALISLYAQTDNARIVEPADGPDRPSSPQPMMVYALSFMLGLVLPPGCFFMRKMLQRRVSTIKDVTDRTSLPVIGYIPNSESAMVVQGSRDILSETYRALRANMGFLSVKVLQVTSSISGEGKSTVAVNLAMTLAFAGKKVLFIETDLRNGFDYRLFKVDKSSKGLATYLSGTDSLEQVLRRGVLTPNLDVILRGAMPPNPNELLSGSRMSALIEEMKNKYDYVICDSAPYVIISDPIVVNNYTDATFYVVRCGVSDLRFIDEINFASESGRLKNISIIINGINPKTKIYGKYGGYGYGYGYGYGGREEK</sequence>
<keyword evidence="13 16" id="KW-0472">Membrane</keyword>
<comment type="similarity">
    <text evidence="2">Belongs to the CpsD/CapB family.</text>
</comment>
<evidence type="ECO:0000256" key="14">
    <source>
        <dbReference type="ARBA" id="ARBA00023137"/>
    </source>
</evidence>
<reference evidence="20" key="2">
    <citation type="journal article" date="2021" name="PeerJ">
        <title>Extensive microbial diversity within the chicken gut microbiome revealed by metagenomics and culture.</title>
        <authorList>
            <person name="Gilroy R."/>
            <person name="Ravi A."/>
            <person name="Getino M."/>
            <person name="Pursley I."/>
            <person name="Horton D.L."/>
            <person name="Alikhan N.F."/>
            <person name="Baker D."/>
            <person name="Gharbi K."/>
            <person name="Hall N."/>
            <person name="Watson M."/>
            <person name="Adriaenssens E.M."/>
            <person name="Foster-Nyarko E."/>
            <person name="Jarju S."/>
            <person name="Secka A."/>
            <person name="Antonio M."/>
            <person name="Oren A."/>
            <person name="Chaudhuri R.R."/>
            <person name="La Ragione R."/>
            <person name="Hildebrand F."/>
            <person name="Pallen M.J."/>
        </authorList>
    </citation>
    <scope>NUCLEOTIDE SEQUENCE</scope>
    <source>
        <strain evidence="20">20514</strain>
    </source>
</reference>
<dbReference type="EC" id="2.7.10.2" evidence="4"/>
<gene>
    <name evidence="20" type="ORF">IAC29_01785</name>
</gene>
<evidence type="ECO:0000256" key="10">
    <source>
        <dbReference type="ARBA" id="ARBA00022777"/>
    </source>
</evidence>
<organism evidence="20 21">
    <name type="scientific">Candidatus Cryptobacteroides merdigallinarum</name>
    <dbReference type="NCBI Taxonomy" id="2840770"/>
    <lineage>
        <taxon>Bacteria</taxon>
        <taxon>Pseudomonadati</taxon>
        <taxon>Bacteroidota</taxon>
        <taxon>Bacteroidia</taxon>
        <taxon>Bacteroidales</taxon>
        <taxon>Candidatus Cryptobacteroides</taxon>
    </lineage>
</organism>
<dbReference type="Pfam" id="PF13614">
    <property type="entry name" value="AAA_31"/>
    <property type="match status" value="1"/>
</dbReference>
<reference evidence="20" key="1">
    <citation type="submission" date="2020-10" db="EMBL/GenBank/DDBJ databases">
        <authorList>
            <person name="Gilroy R."/>
        </authorList>
    </citation>
    <scope>NUCLEOTIDE SEQUENCE</scope>
    <source>
        <strain evidence="20">20514</strain>
    </source>
</reference>
<keyword evidence="6" id="KW-0997">Cell inner membrane</keyword>
<keyword evidence="8 16" id="KW-0812">Transmembrane</keyword>
<evidence type="ECO:0000313" key="20">
    <source>
        <dbReference type="EMBL" id="MBO8447987.1"/>
    </source>
</evidence>
<protein>
    <recommendedName>
        <fullName evidence="4">non-specific protein-tyrosine kinase</fullName>
        <ecNumber evidence="4">2.7.10.2</ecNumber>
    </recommendedName>
</protein>
<comment type="catalytic activity">
    <reaction evidence="15">
        <text>L-tyrosyl-[protein] + ATP = O-phospho-L-tyrosyl-[protein] + ADP + H(+)</text>
        <dbReference type="Rhea" id="RHEA:10596"/>
        <dbReference type="Rhea" id="RHEA-COMP:10136"/>
        <dbReference type="Rhea" id="RHEA-COMP:20101"/>
        <dbReference type="ChEBI" id="CHEBI:15378"/>
        <dbReference type="ChEBI" id="CHEBI:30616"/>
        <dbReference type="ChEBI" id="CHEBI:46858"/>
        <dbReference type="ChEBI" id="CHEBI:61978"/>
        <dbReference type="ChEBI" id="CHEBI:456216"/>
        <dbReference type="EC" id="2.7.10.2"/>
    </reaction>
</comment>
<feature type="domain" description="Tyrosine-protein kinase G-rich" evidence="19">
    <location>
        <begin position="469"/>
        <end position="543"/>
    </location>
</feature>
<evidence type="ECO:0000256" key="2">
    <source>
        <dbReference type="ARBA" id="ARBA00007316"/>
    </source>
</evidence>
<dbReference type="Gene3D" id="3.40.50.300">
    <property type="entry name" value="P-loop containing nucleotide triphosphate hydrolases"/>
    <property type="match status" value="1"/>
</dbReference>
<evidence type="ECO:0000256" key="7">
    <source>
        <dbReference type="ARBA" id="ARBA00022679"/>
    </source>
</evidence>
<comment type="similarity">
    <text evidence="3">Belongs to the etk/wzc family.</text>
</comment>
<keyword evidence="12 16" id="KW-1133">Transmembrane helix</keyword>
<name>A0A9D9EHD6_9BACT</name>
<keyword evidence="9" id="KW-0547">Nucleotide-binding</keyword>
<dbReference type="AlphaFoldDB" id="A0A9D9EHD6"/>
<evidence type="ECO:0000256" key="16">
    <source>
        <dbReference type="SAM" id="Phobius"/>
    </source>
</evidence>